<comment type="caution">
    <text evidence="9">The sequence shown here is derived from an EMBL/GenBank/DDBJ whole genome shotgun (WGS) entry which is preliminary data.</text>
</comment>
<evidence type="ECO:0000256" key="2">
    <source>
        <dbReference type="ARBA" id="ARBA00022695"/>
    </source>
</evidence>
<dbReference type="Pfam" id="PF02661">
    <property type="entry name" value="Fic"/>
    <property type="match status" value="1"/>
</dbReference>
<keyword evidence="2" id="KW-0548">Nucleotidyltransferase</keyword>
<evidence type="ECO:0000256" key="3">
    <source>
        <dbReference type="ARBA" id="ARBA00022741"/>
    </source>
</evidence>
<name>A0ABU2X0X8_9ACTN</name>
<comment type="catalytic activity">
    <reaction evidence="7">
        <text>L-tyrosyl-[protein] + ATP = O-(5'-adenylyl)-L-tyrosyl-[protein] + diphosphate</text>
        <dbReference type="Rhea" id="RHEA:54288"/>
        <dbReference type="Rhea" id="RHEA-COMP:10136"/>
        <dbReference type="Rhea" id="RHEA-COMP:13846"/>
        <dbReference type="ChEBI" id="CHEBI:30616"/>
        <dbReference type="ChEBI" id="CHEBI:33019"/>
        <dbReference type="ChEBI" id="CHEBI:46858"/>
        <dbReference type="ChEBI" id="CHEBI:83624"/>
        <dbReference type="EC" id="2.7.7.108"/>
    </reaction>
</comment>
<evidence type="ECO:0000256" key="5">
    <source>
        <dbReference type="ARBA" id="ARBA00034531"/>
    </source>
</evidence>
<protein>
    <recommendedName>
        <fullName evidence="5">protein adenylyltransferase</fullName>
        <ecNumber evidence="5">2.7.7.108</ecNumber>
    </recommendedName>
</protein>
<dbReference type="EC" id="2.7.7.108" evidence="5"/>
<evidence type="ECO:0000256" key="7">
    <source>
        <dbReference type="ARBA" id="ARBA00048696"/>
    </source>
</evidence>
<sequence>MTEPDPYCWPGTDCLKNKLGVSDPEQLRTTEFRLVSIREISASRLIIPGNYGLDHLQSFHRYLFGDIYSWAGQTRSVDISKPGARFCHWRFIDDQVSSILRRLDSDGHLLGLNHAAFVEAVAHYYGELNVCHPFREGNGRTIRSFLRQLAAAAGFLLDWSELDRIENIEACQAHLNTADLSPLVDVLRPVVRRLG</sequence>
<evidence type="ECO:0000259" key="8">
    <source>
        <dbReference type="PROSITE" id="PS51459"/>
    </source>
</evidence>
<dbReference type="EMBL" id="JAVRFL010000029">
    <property type="protein sequence ID" value="MDT0531782.1"/>
    <property type="molecule type" value="Genomic_DNA"/>
</dbReference>
<feature type="domain" description="Fido" evidence="8">
    <location>
        <begin position="51"/>
        <end position="189"/>
    </location>
</feature>
<dbReference type="SUPFAM" id="SSF140931">
    <property type="entry name" value="Fic-like"/>
    <property type="match status" value="1"/>
</dbReference>
<keyword evidence="3" id="KW-0547">Nucleotide-binding</keyword>
<accession>A0ABU2X0X8</accession>
<organism evidence="9 10">
    <name type="scientific">Micromonospora reichwaldensis</name>
    <dbReference type="NCBI Taxonomy" id="3075516"/>
    <lineage>
        <taxon>Bacteria</taxon>
        <taxon>Bacillati</taxon>
        <taxon>Actinomycetota</taxon>
        <taxon>Actinomycetes</taxon>
        <taxon>Micromonosporales</taxon>
        <taxon>Micromonosporaceae</taxon>
        <taxon>Micromonospora</taxon>
    </lineage>
</organism>
<dbReference type="PANTHER" id="PTHR39560">
    <property type="entry name" value="PROTEIN ADENYLYLTRANSFERASE FIC-RELATED"/>
    <property type="match status" value="1"/>
</dbReference>
<dbReference type="InterPro" id="IPR036597">
    <property type="entry name" value="Fido-like_dom_sf"/>
</dbReference>
<reference evidence="9" key="1">
    <citation type="submission" date="2023-09" db="EMBL/GenBank/DDBJ databases">
        <title>30 novel species of actinomycetes from the DSMZ collection.</title>
        <authorList>
            <person name="Nouioui I."/>
        </authorList>
    </citation>
    <scope>NUCLEOTIDE SEQUENCE</scope>
    <source>
        <strain evidence="9">DSM 115977</strain>
    </source>
</reference>
<keyword evidence="1" id="KW-0808">Transferase</keyword>
<dbReference type="Proteomes" id="UP001180973">
    <property type="component" value="Unassembled WGS sequence"/>
</dbReference>
<evidence type="ECO:0000256" key="4">
    <source>
        <dbReference type="ARBA" id="ARBA00022840"/>
    </source>
</evidence>
<dbReference type="PROSITE" id="PS51459">
    <property type="entry name" value="FIDO"/>
    <property type="match status" value="1"/>
</dbReference>
<keyword evidence="10" id="KW-1185">Reference proteome</keyword>
<dbReference type="InterPro" id="IPR003812">
    <property type="entry name" value="Fido"/>
</dbReference>
<comment type="catalytic activity">
    <reaction evidence="6">
        <text>L-threonyl-[protein] + ATP = 3-O-(5'-adenylyl)-L-threonyl-[protein] + diphosphate</text>
        <dbReference type="Rhea" id="RHEA:54292"/>
        <dbReference type="Rhea" id="RHEA-COMP:11060"/>
        <dbReference type="Rhea" id="RHEA-COMP:13847"/>
        <dbReference type="ChEBI" id="CHEBI:30013"/>
        <dbReference type="ChEBI" id="CHEBI:30616"/>
        <dbReference type="ChEBI" id="CHEBI:33019"/>
        <dbReference type="ChEBI" id="CHEBI:138113"/>
        <dbReference type="EC" id="2.7.7.108"/>
    </reaction>
</comment>
<evidence type="ECO:0000256" key="1">
    <source>
        <dbReference type="ARBA" id="ARBA00022679"/>
    </source>
</evidence>
<proteinExistence type="predicted"/>
<dbReference type="PANTHER" id="PTHR39560:SF1">
    <property type="entry name" value="PROTEIN ADENYLYLTRANSFERASE FIC-RELATED"/>
    <property type="match status" value="1"/>
</dbReference>
<gene>
    <name evidence="9" type="ORF">RM555_22585</name>
</gene>
<evidence type="ECO:0000256" key="6">
    <source>
        <dbReference type="ARBA" id="ARBA00047939"/>
    </source>
</evidence>
<evidence type="ECO:0000313" key="9">
    <source>
        <dbReference type="EMBL" id="MDT0531782.1"/>
    </source>
</evidence>
<dbReference type="RefSeq" id="WP_311413614.1">
    <property type="nucleotide sequence ID" value="NZ_JAVRFL010000029.1"/>
</dbReference>
<evidence type="ECO:0000313" key="10">
    <source>
        <dbReference type="Proteomes" id="UP001180973"/>
    </source>
</evidence>
<dbReference type="Gene3D" id="1.10.3290.10">
    <property type="entry name" value="Fido-like domain"/>
    <property type="match status" value="1"/>
</dbReference>
<keyword evidence="4" id="KW-0067">ATP-binding</keyword>